<evidence type="ECO:0000313" key="2">
    <source>
        <dbReference type="EMBL" id="KAF2431649.1"/>
    </source>
</evidence>
<dbReference type="InterPro" id="IPR024079">
    <property type="entry name" value="MetalloPept_cat_dom_sf"/>
</dbReference>
<dbReference type="AlphaFoldDB" id="A0A9P4NT22"/>
<name>A0A9P4NT22_9PEZI</name>
<dbReference type="Proteomes" id="UP000800235">
    <property type="component" value="Unassembled WGS sequence"/>
</dbReference>
<dbReference type="Pfam" id="PF01400">
    <property type="entry name" value="Astacin"/>
    <property type="match status" value="1"/>
</dbReference>
<reference evidence="2" key="1">
    <citation type="journal article" date="2020" name="Stud. Mycol.">
        <title>101 Dothideomycetes genomes: a test case for predicting lifestyles and emergence of pathogens.</title>
        <authorList>
            <person name="Haridas S."/>
            <person name="Albert R."/>
            <person name="Binder M."/>
            <person name="Bloem J."/>
            <person name="Labutti K."/>
            <person name="Salamov A."/>
            <person name="Andreopoulos B."/>
            <person name="Baker S."/>
            <person name="Barry K."/>
            <person name="Bills G."/>
            <person name="Bluhm B."/>
            <person name="Cannon C."/>
            <person name="Castanera R."/>
            <person name="Culley D."/>
            <person name="Daum C."/>
            <person name="Ezra D."/>
            <person name="Gonzalez J."/>
            <person name="Henrissat B."/>
            <person name="Kuo A."/>
            <person name="Liang C."/>
            <person name="Lipzen A."/>
            <person name="Lutzoni F."/>
            <person name="Magnuson J."/>
            <person name="Mondo S."/>
            <person name="Nolan M."/>
            <person name="Ohm R."/>
            <person name="Pangilinan J."/>
            <person name="Park H.-J."/>
            <person name="Ramirez L."/>
            <person name="Alfaro M."/>
            <person name="Sun H."/>
            <person name="Tritt A."/>
            <person name="Yoshinaga Y."/>
            <person name="Zwiers L.-H."/>
            <person name="Turgeon B."/>
            <person name="Goodwin S."/>
            <person name="Spatafora J."/>
            <person name="Crous P."/>
            <person name="Grigoriev I."/>
        </authorList>
    </citation>
    <scope>NUCLEOTIDE SEQUENCE</scope>
    <source>
        <strain evidence="2">CBS 130266</strain>
    </source>
</reference>
<dbReference type="GO" id="GO:0006508">
    <property type="term" value="P:proteolysis"/>
    <property type="evidence" value="ECO:0007669"/>
    <property type="project" value="InterPro"/>
</dbReference>
<gene>
    <name evidence="2" type="ORF">EJ08DRAFT_678142</name>
</gene>
<dbReference type="GO" id="GO:0004222">
    <property type="term" value="F:metalloendopeptidase activity"/>
    <property type="evidence" value="ECO:0007669"/>
    <property type="project" value="InterPro"/>
</dbReference>
<dbReference type="InterPro" id="IPR001506">
    <property type="entry name" value="Peptidase_M12A"/>
</dbReference>
<dbReference type="SUPFAM" id="SSF55486">
    <property type="entry name" value="Metalloproteases ('zincins'), catalytic domain"/>
    <property type="match status" value="1"/>
</dbReference>
<accession>A0A9P4NT22</accession>
<feature type="domain" description="Peptidase M12A" evidence="1">
    <location>
        <begin position="283"/>
        <end position="355"/>
    </location>
</feature>
<keyword evidence="3" id="KW-1185">Reference proteome</keyword>
<evidence type="ECO:0000259" key="1">
    <source>
        <dbReference type="Pfam" id="PF01400"/>
    </source>
</evidence>
<comment type="caution">
    <text evidence="2">The sequence shown here is derived from an EMBL/GenBank/DDBJ whole genome shotgun (WGS) entry which is preliminary data.</text>
</comment>
<dbReference type="OrthoDB" id="291007at2759"/>
<dbReference type="EMBL" id="MU007030">
    <property type="protein sequence ID" value="KAF2431649.1"/>
    <property type="molecule type" value="Genomic_DNA"/>
</dbReference>
<proteinExistence type="predicted"/>
<organism evidence="2 3">
    <name type="scientific">Tothia fuscella</name>
    <dbReference type="NCBI Taxonomy" id="1048955"/>
    <lineage>
        <taxon>Eukaryota</taxon>
        <taxon>Fungi</taxon>
        <taxon>Dikarya</taxon>
        <taxon>Ascomycota</taxon>
        <taxon>Pezizomycotina</taxon>
        <taxon>Dothideomycetes</taxon>
        <taxon>Pleosporomycetidae</taxon>
        <taxon>Venturiales</taxon>
        <taxon>Cylindrosympodiaceae</taxon>
        <taxon>Tothia</taxon>
    </lineage>
</organism>
<sequence>MVTLERISQLTYDGVRYRKSRTVDDVSGTRRIKLKASEARIEQCGYIGERSIPVLSPLEHRSLEWSTEPHILRTSKGIKIYSNYTVYLDEQGFQQSRYTLVKHYTKPDHLLVPRGFTVNFDIDVKDVRRIAENGDKNRNKNDPTRFITFYSWRFKTTSSFKPAVIDLCFYDEQTKDSLKDVTVEAMNVWHQALGPQKGVQFEVVCGDVCYTGPHVVDRAAAAPKTRSKFTRADTIQVIDRPNQGASSIPGYMAANNWGRHTLLFDRTAFDTTSQMGRFGQTAEMVHGLGHIMGLHHEHQRYDAKNYITLHCDKVPGYAEALEAYKRETKGDEAKFSKEQVEGFDFESIMLYPQSDKWSKNDGGTWVWALAPSAGDIHAVKKIYPDVLKAP</sequence>
<dbReference type="Gene3D" id="3.40.390.10">
    <property type="entry name" value="Collagenase (Catalytic Domain)"/>
    <property type="match status" value="1"/>
</dbReference>
<protein>
    <recommendedName>
        <fullName evidence="1">Peptidase M12A domain-containing protein</fullName>
    </recommendedName>
</protein>
<evidence type="ECO:0000313" key="3">
    <source>
        <dbReference type="Proteomes" id="UP000800235"/>
    </source>
</evidence>